<comment type="caution">
    <text evidence="2">The sequence shown here is derived from an EMBL/GenBank/DDBJ whole genome shotgun (WGS) entry which is preliminary data.</text>
</comment>
<dbReference type="AlphaFoldDB" id="B9XRP4"/>
<gene>
    <name evidence="2" type="ORF">Cflav_PD0493</name>
</gene>
<sequence>ALLLVGLAWQILRAQSYRLIQGKTEAEWIKSITYRGESAETDQWRALGPQGIEMLVKALNAGNGPLESRYARIWPSLPDFLRHWLPVPVNSYSTRMCAINMLERLGPDAKSAIPEMVKALKREKTSGVRLSIIDCFSYERGLLRGRDREKNELLPEFIAAMQSPEWALRNNAALALAEYPERADVVVPVLMKTLNDSSVEVRMMAAKALHLVAPQTAAKPEVVEVIIGILKNPNDQIAYQAAQLLGDIGNAASAAIPALTESIHGTNRLVASTAERALKKIDPQAAAKAGVK</sequence>
<accession>B9XRP4</accession>
<dbReference type="PANTHER" id="PTHR12697:SF5">
    <property type="entry name" value="DEOXYHYPUSINE HYDROXYLASE"/>
    <property type="match status" value="1"/>
</dbReference>
<dbReference type="RefSeq" id="WP_007418477.1">
    <property type="nucleotide sequence ID" value="NZ_ABOX02000067.1"/>
</dbReference>
<feature type="non-terminal residue" evidence="2">
    <location>
        <position position="1"/>
    </location>
</feature>
<evidence type="ECO:0000313" key="2">
    <source>
        <dbReference type="EMBL" id="EEF57459.1"/>
    </source>
</evidence>
<reference evidence="2 3" key="1">
    <citation type="journal article" date="2011" name="J. Bacteriol.">
        <title>Genome sequence of 'Pedosphaera parvula' Ellin514, an aerobic Verrucomicrobial isolate from pasture soil.</title>
        <authorList>
            <person name="Kant R."/>
            <person name="van Passel M.W."/>
            <person name="Sangwan P."/>
            <person name="Palva A."/>
            <person name="Lucas S."/>
            <person name="Copeland A."/>
            <person name="Lapidus A."/>
            <person name="Glavina Del Rio T."/>
            <person name="Dalin E."/>
            <person name="Tice H."/>
            <person name="Bruce D."/>
            <person name="Goodwin L."/>
            <person name="Pitluck S."/>
            <person name="Chertkov O."/>
            <person name="Larimer F.W."/>
            <person name="Land M.L."/>
            <person name="Hauser L."/>
            <person name="Brettin T.S."/>
            <person name="Detter J.C."/>
            <person name="Han S."/>
            <person name="de Vos W.M."/>
            <person name="Janssen P.H."/>
            <person name="Smidt H."/>
        </authorList>
    </citation>
    <scope>NUCLEOTIDE SEQUENCE [LARGE SCALE GENOMIC DNA]</scope>
    <source>
        <strain evidence="2 3">Ellin514</strain>
    </source>
</reference>
<proteinExistence type="predicted"/>
<dbReference type="InterPro" id="IPR004155">
    <property type="entry name" value="PBS_lyase_HEAT"/>
</dbReference>
<dbReference type="SMART" id="SM00567">
    <property type="entry name" value="EZ_HEAT"/>
    <property type="match status" value="4"/>
</dbReference>
<dbReference type="GO" id="GO:0016491">
    <property type="term" value="F:oxidoreductase activity"/>
    <property type="evidence" value="ECO:0007669"/>
    <property type="project" value="TreeGrafter"/>
</dbReference>
<keyword evidence="3" id="KW-1185">Reference proteome</keyword>
<evidence type="ECO:0000313" key="3">
    <source>
        <dbReference type="Proteomes" id="UP000003688"/>
    </source>
</evidence>
<dbReference type="Proteomes" id="UP000003688">
    <property type="component" value="Unassembled WGS sequence"/>
</dbReference>
<dbReference type="InterPro" id="IPR021133">
    <property type="entry name" value="HEAT_type_2"/>
</dbReference>
<dbReference type="PANTHER" id="PTHR12697">
    <property type="entry name" value="PBS LYASE HEAT-LIKE PROTEIN"/>
    <property type="match status" value="1"/>
</dbReference>
<dbReference type="EMBL" id="ABOX02000067">
    <property type="protein sequence ID" value="EEF57459.1"/>
    <property type="molecule type" value="Genomic_DNA"/>
</dbReference>
<dbReference type="PROSITE" id="PS50077">
    <property type="entry name" value="HEAT_REPEAT"/>
    <property type="match status" value="1"/>
</dbReference>
<dbReference type="SUPFAM" id="SSF48371">
    <property type="entry name" value="ARM repeat"/>
    <property type="match status" value="1"/>
</dbReference>
<dbReference type="Gene3D" id="1.25.10.10">
    <property type="entry name" value="Leucine-rich Repeat Variant"/>
    <property type="match status" value="2"/>
</dbReference>
<dbReference type="InterPro" id="IPR011989">
    <property type="entry name" value="ARM-like"/>
</dbReference>
<dbReference type="Pfam" id="PF13646">
    <property type="entry name" value="HEAT_2"/>
    <property type="match status" value="1"/>
</dbReference>
<comment type="function">
    <text evidence="1">Catalyzes the hydroxylation of the N(6)-(4-aminobutyl)-L-lysine intermediate produced by deoxyhypusine synthase/DHPS on a critical lysine of the eukaryotic translation initiation factor 5A/eIF-5A. This is the second step of the post-translational modification of that lysine into an unusual amino acid residue named hypusine. Hypusination is unique to mature eIF-5A factor and is essential for its function.</text>
</comment>
<evidence type="ECO:0000256" key="1">
    <source>
        <dbReference type="ARBA" id="ARBA00045876"/>
    </source>
</evidence>
<name>B9XRP4_PEDPL</name>
<protein>
    <submittedName>
        <fullName evidence="2">HEAT domain containing protein</fullName>
    </submittedName>
</protein>
<dbReference type="STRING" id="320771.Cflav_PD0493"/>
<dbReference type="InterPro" id="IPR016024">
    <property type="entry name" value="ARM-type_fold"/>
</dbReference>
<organism evidence="2 3">
    <name type="scientific">Pedosphaera parvula (strain Ellin514)</name>
    <dbReference type="NCBI Taxonomy" id="320771"/>
    <lineage>
        <taxon>Bacteria</taxon>
        <taxon>Pseudomonadati</taxon>
        <taxon>Verrucomicrobiota</taxon>
        <taxon>Pedosphaerae</taxon>
        <taxon>Pedosphaerales</taxon>
        <taxon>Pedosphaeraceae</taxon>
        <taxon>Pedosphaera</taxon>
    </lineage>
</organism>